<dbReference type="AlphaFoldDB" id="A0A0B8PBX5"/>
<dbReference type="Proteomes" id="UP000031670">
    <property type="component" value="Unassembled WGS sequence"/>
</dbReference>
<evidence type="ECO:0000313" key="2">
    <source>
        <dbReference type="Proteomes" id="UP000031670"/>
    </source>
</evidence>
<sequence length="47" mass="4875">MKNKVLALSALGLLAGCGGSNSSSESLMHRLQLALCMVAVLKTMVLN</sequence>
<organism evidence="1 2">
    <name type="scientific">Vibrio ishigakensis</name>
    <dbReference type="NCBI Taxonomy" id="1481914"/>
    <lineage>
        <taxon>Bacteria</taxon>
        <taxon>Pseudomonadati</taxon>
        <taxon>Pseudomonadota</taxon>
        <taxon>Gammaproteobacteria</taxon>
        <taxon>Vibrionales</taxon>
        <taxon>Vibrionaceae</taxon>
        <taxon>Vibrio</taxon>
    </lineage>
</organism>
<accession>A0A0B8PBX5</accession>
<evidence type="ECO:0000313" key="1">
    <source>
        <dbReference type="EMBL" id="GAM60718.1"/>
    </source>
</evidence>
<reference evidence="1 2" key="2">
    <citation type="submission" date="2015-01" db="EMBL/GenBank/DDBJ databases">
        <authorList>
            <consortium name="NBRP consortium"/>
            <person name="Sawabe T."/>
            <person name="Meirelles P."/>
            <person name="Feng G."/>
            <person name="Sayaka M."/>
            <person name="Hattori M."/>
            <person name="Ohkuma M."/>
        </authorList>
    </citation>
    <scope>NUCLEOTIDE SEQUENCE [LARGE SCALE GENOMIC DNA]</scope>
    <source>
        <strain evidence="1 2">JCM19232</strain>
    </source>
</reference>
<dbReference type="EMBL" id="BBSA01000002">
    <property type="protein sequence ID" value="GAM60718.1"/>
    <property type="molecule type" value="Genomic_DNA"/>
</dbReference>
<protein>
    <submittedName>
        <fullName evidence="1">Uncharacterized protein</fullName>
    </submittedName>
</protein>
<proteinExistence type="predicted"/>
<dbReference type="PROSITE" id="PS51257">
    <property type="entry name" value="PROKAR_LIPOPROTEIN"/>
    <property type="match status" value="1"/>
</dbReference>
<gene>
    <name evidence="1" type="ORF">JCM19232_3660</name>
</gene>
<name>A0A0B8PBX5_9VIBR</name>
<reference evidence="1 2" key="1">
    <citation type="submission" date="2015-01" db="EMBL/GenBank/DDBJ databases">
        <title>Vibrio sp. C5 JCM 19232 whole genome shotgun sequence.</title>
        <authorList>
            <person name="Sawabe T."/>
            <person name="Meirelles P."/>
            <person name="Feng G."/>
            <person name="Sayaka M."/>
            <person name="Hattori M."/>
            <person name="Ohkuma M."/>
        </authorList>
    </citation>
    <scope>NUCLEOTIDE SEQUENCE [LARGE SCALE GENOMIC DNA]</scope>
    <source>
        <strain evidence="1 2">JCM19232</strain>
    </source>
</reference>
<comment type="caution">
    <text evidence="1">The sequence shown here is derived from an EMBL/GenBank/DDBJ whole genome shotgun (WGS) entry which is preliminary data.</text>
</comment>